<name>A0A7X0LJJ0_9BACT</name>
<dbReference type="Pfam" id="PF06865">
    <property type="entry name" value="Ppnp"/>
    <property type="match status" value="1"/>
</dbReference>
<dbReference type="FunFam" id="2.60.120.10:FF:000016">
    <property type="entry name" value="Pyrimidine/purine nucleoside phosphorylase"/>
    <property type="match status" value="1"/>
</dbReference>
<dbReference type="GO" id="GO:0005829">
    <property type="term" value="C:cytosol"/>
    <property type="evidence" value="ECO:0007669"/>
    <property type="project" value="TreeGrafter"/>
</dbReference>
<organism evidence="4 5">
    <name type="scientific">Algisphaera agarilytica</name>
    <dbReference type="NCBI Taxonomy" id="1385975"/>
    <lineage>
        <taxon>Bacteria</taxon>
        <taxon>Pseudomonadati</taxon>
        <taxon>Planctomycetota</taxon>
        <taxon>Phycisphaerae</taxon>
        <taxon>Phycisphaerales</taxon>
        <taxon>Phycisphaeraceae</taxon>
        <taxon>Algisphaera</taxon>
    </lineage>
</organism>
<comment type="catalytic activity">
    <reaction evidence="3">
        <text>guanosine + phosphate = alpha-D-ribose 1-phosphate + guanine</text>
        <dbReference type="Rhea" id="RHEA:13233"/>
        <dbReference type="ChEBI" id="CHEBI:16235"/>
        <dbReference type="ChEBI" id="CHEBI:16750"/>
        <dbReference type="ChEBI" id="CHEBI:43474"/>
        <dbReference type="ChEBI" id="CHEBI:57720"/>
        <dbReference type="EC" id="2.4.2.1"/>
    </reaction>
</comment>
<comment type="catalytic activity">
    <reaction evidence="3">
        <text>uridine + phosphate = alpha-D-ribose 1-phosphate + uracil</text>
        <dbReference type="Rhea" id="RHEA:24388"/>
        <dbReference type="ChEBI" id="CHEBI:16704"/>
        <dbReference type="ChEBI" id="CHEBI:17568"/>
        <dbReference type="ChEBI" id="CHEBI:43474"/>
        <dbReference type="ChEBI" id="CHEBI:57720"/>
        <dbReference type="EC" id="2.4.2.2"/>
    </reaction>
</comment>
<dbReference type="AlphaFoldDB" id="A0A7X0LJJ0"/>
<dbReference type="EC" id="2.4.2.1" evidence="3"/>
<keyword evidence="2 3" id="KW-0808">Transferase</keyword>
<evidence type="ECO:0000256" key="3">
    <source>
        <dbReference type="HAMAP-Rule" id="MF_01537"/>
    </source>
</evidence>
<comment type="catalytic activity">
    <reaction evidence="3">
        <text>thymidine + phosphate = 2-deoxy-alpha-D-ribose 1-phosphate + thymine</text>
        <dbReference type="Rhea" id="RHEA:16037"/>
        <dbReference type="ChEBI" id="CHEBI:17748"/>
        <dbReference type="ChEBI" id="CHEBI:17821"/>
        <dbReference type="ChEBI" id="CHEBI:43474"/>
        <dbReference type="ChEBI" id="CHEBI:57259"/>
        <dbReference type="EC" id="2.4.2.2"/>
    </reaction>
</comment>
<dbReference type="PANTHER" id="PTHR36540:SF1">
    <property type="entry name" value="PYRIMIDINE_PURINE NUCLEOSIDE PHOSPHORYLASE"/>
    <property type="match status" value="1"/>
</dbReference>
<dbReference type="RefSeq" id="WP_184676419.1">
    <property type="nucleotide sequence ID" value="NZ_JACHGY010000001.1"/>
</dbReference>
<comment type="similarity">
    <text evidence="3">Belongs to the nucleoside phosphorylase PpnP family.</text>
</comment>
<comment type="caution">
    <text evidence="4">The sequence shown here is derived from an EMBL/GenBank/DDBJ whole genome shotgun (WGS) entry which is preliminary data.</text>
</comment>
<comment type="catalytic activity">
    <reaction evidence="3">
        <text>inosine + phosphate = alpha-D-ribose 1-phosphate + hypoxanthine</text>
        <dbReference type="Rhea" id="RHEA:27646"/>
        <dbReference type="ChEBI" id="CHEBI:17368"/>
        <dbReference type="ChEBI" id="CHEBI:17596"/>
        <dbReference type="ChEBI" id="CHEBI:43474"/>
        <dbReference type="ChEBI" id="CHEBI:57720"/>
        <dbReference type="EC" id="2.4.2.1"/>
    </reaction>
</comment>
<dbReference type="HAMAP" id="MF_01537">
    <property type="entry name" value="Nucleos_phosphorylase_PpnP"/>
    <property type="match status" value="1"/>
</dbReference>
<dbReference type="InterPro" id="IPR011051">
    <property type="entry name" value="RmlC_Cupin_sf"/>
</dbReference>
<dbReference type="InterPro" id="IPR014710">
    <property type="entry name" value="RmlC-like_jellyroll"/>
</dbReference>
<proteinExistence type="inferred from homology"/>
<dbReference type="Gene3D" id="2.60.120.10">
    <property type="entry name" value="Jelly Rolls"/>
    <property type="match status" value="1"/>
</dbReference>
<sequence>MIQPNTYFDDHVRSLGYEDAEGKATVGVMLPGEYTFNTAAPETMSVITGCLMVKLPGRDAFAQYPAGYQFDVPGDSAFVVQVEAPTAYLCRFR</sequence>
<dbReference type="GO" id="GO:0004731">
    <property type="term" value="F:purine-nucleoside phosphorylase activity"/>
    <property type="evidence" value="ECO:0007669"/>
    <property type="project" value="UniProtKB-UniRule"/>
</dbReference>
<keyword evidence="1 3" id="KW-0328">Glycosyltransferase</keyword>
<evidence type="ECO:0000313" key="4">
    <source>
        <dbReference type="EMBL" id="MBB6428882.1"/>
    </source>
</evidence>
<evidence type="ECO:0000313" key="5">
    <source>
        <dbReference type="Proteomes" id="UP000541810"/>
    </source>
</evidence>
<comment type="catalytic activity">
    <reaction evidence="3">
        <text>cytidine + phosphate = cytosine + alpha-D-ribose 1-phosphate</text>
        <dbReference type="Rhea" id="RHEA:52540"/>
        <dbReference type="ChEBI" id="CHEBI:16040"/>
        <dbReference type="ChEBI" id="CHEBI:17562"/>
        <dbReference type="ChEBI" id="CHEBI:43474"/>
        <dbReference type="ChEBI" id="CHEBI:57720"/>
        <dbReference type="EC" id="2.4.2.2"/>
    </reaction>
</comment>
<evidence type="ECO:0000256" key="2">
    <source>
        <dbReference type="ARBA" id="ARBA00022679"/>
    </source>
</evidence>
<comment type="catalytic activity">
    <reaction evidence="3">
        <text>adenosine + phosphate = alpha-D-ribose 1-phosphate + adenine</text>
        <dbReference type="Rhea" id="RHEA:27642"/>
        <dbReference type="ChEBI" id="CHEBI:16335"/>
        <dbReference type="ChEBI" id="CHEBI:16708"/>
        <dbReference type="ChEBI" id="CHEBI:43474"/>
        <dbReference type="ChEBI" id="CHEBI:57720"/>
        <dbReference type="EC" id="2.4.2.1"/>
    </reaction>
</comment>
<comment type="catalytic activity">
    <reaction evidence="3">
        <text>xanthosine + phosphate = alpha-D-ribose 1-phosphate + xanthine</text>
        <dbReference type="Rhea" id="RHEA:27638"/>
        <dbReference type="ChEBI" id="CHEBI:17712"/>
        <dbReference type="ChEBI" id="CHEBI:18107"/>
        <dbReference type="ChEBI" id="CHEBI:43474"/>
        <dbReference type="ChEBI" id="CHEBI:57720"/>
        <dbReference type="EC" id="2.4.2.1"/>
    </reaction>
</comment>
<dbReference type="EMBL" id="JACHGY010000001">
    <property type="protein sequence ID" value="MBB6428882.1"/>
    <property type="molecule type" value="Genomic_DNA"/>
</dbReference>
<evidence type="ECO:0000256" key="1">
    <source>
        <dbReference type="ARBA" id="ARBA00022676"/>
    </source>
</evidence>
<dbReference type="GO" id="GO:0016154">
    <property type="term" value="F:pyrimidine-nucleoside phosphorylase activity"/>
    <property type="evidence" value="ECO:0007669"/>
    <property type="project" value="UniProtKB-UniRule"/>
</dbReference>
<comment type="function">
    <text evidence="3">Catalyzes the phosphorolysis of diverse nucleosides, yielding D-ribose 1-phosphate and the respective free bases. Can use uridine, adenosine, guanosine, cytidine, thymidine, inosine and xanthosine as substrates. Also catalyzes the reverse reactions.</text>
</comment>
<dbReference type="SUPFAM" id="SSF51182">
    <property type="entry name" value="RmlC-like cupins"/>
    <property type="match status" value="1"/>
</dbReference>
<dbReference type="Proteomes" id="UP000541810">
    <property type="component" value="Unassembled WGS sequence"/>
</dbReference>
<dbReference type="EC" id="2.4.2.2" evidence="3"/>
<keyword evidence="5" id="KW-1185">Reference proteome</keyword>
<accession>A0A7X0LJJ0</accession>
<dbReference type="PANTHER" id="PTHR36540">
    <property type="entry name" value="PYRIMIDINE/PURINE NUCLEOSIDE PHOSPHORYLASE"/>
    <property type="match status" value="1"/>
</dbReference>
<reference evidence="4 5" key="1">
    <citation type="submission" date="2020-08" db="EMBL/GenBank/DDBJ databases">
        <title>Genomic Encyclopedia of Type Strains, Phase IV (KMG-IV): sequencing the most valuable type-strain genomes for metagenomic binning, comparative biology and taxonomic classification.</title>
        <authorList>
            <person name="Goeker M."/>
        </authorList>
    </citation>
    <scope>NUCLEOTIDE SEQUENCE [LARGE SCALE GENOMIC DNA]</scope>
    <source>
        <strain evidence="4 5">DSM 103725</strain>
    </source>
</reference>
<comment type="catalytic activity">
    <reaction evidence="3">
        <text>a purine D-ribonucleoside + phosphate = a purine nucleobase + alpha-D-ribose 1-phosphate</text>
        <dbReference type="Rhea" id="RHEA:19805"/>
        <dbReference type="ChEBI" id="CHEBI:26386"/>
        <dbReference type="ChEBI" id="CHEBI:43474"/>
        <dbReference type="ChEBI" id="CHEBI:57720"/>
        <dbReference type="ChEBI" id="CHEBI:142355"/>
        <dbReference type="EC" id="2.4.2.1"/>
    </reaction>
</comment>
<protein>
    <recommendedName>
        <fullName evidence="3">Pyrimidine/purine nucleoside phosphorylase</fullName>
        <ecNumber evidence="3">2.4.2.1</ecNumber>
        <ecNumber evidence="3">2.4.2.2</ecNumber>
    </recommendedName>
    <alternativeName>
        <fullName evidence="3">Adenosine phosphorylase</fullName>
    </alternativeName>
    <alternativeName>
        <fullName evidence="3">Cytidine phosphorylase</fullName>
    </alternativeName>
    <alternativeName>
        <fullName evidence="3">Guanosine phosphorylase</fullName>
    </alternativeName>
    <alternativeName>
        <fullName evidence="3">Inosine phosphorylase</fullName>
    </alternativeName>
    <alternativeName>
        <fullName evidence="3">Thymidine phosphorylase</fullName>
    </alternativeName>
    <alternativeName>
        <fullName evidence="3">Uridine phosphorylase</fullName>
    </alternativeName>
    <alternativeName>
        <fullName evidence="3">Xanthosine phosphorylase</fullName>
    </alternativeName>
</protein>
<dbReference type="InterPro" id="IPR009664">
    <property type="entry name" value="Ppnp"/>
</dbReference>
<gene>
    <name evidence="3" type="primary">ppnP</name>
    <name evidence="4" type="ORF">HNQ40_000688</name>
</gene>